<keyword evidence="1" id="KW-0812">Transmembrane</keyword>
<reference evidence="2 3" key="1">
    <citation type="submission" date="2016-04" db="EMBL/GenBank/DDBJ databases">
        <title>Complete genome sequence of the haloalkaliphilic hydrocarbon-degrading bacterium Dietzia psychralcaliphila ILA-1T, isolated from a drain of a fish product-processing plant.</title>
        <authorList>
            <person name="Zhao J."/>
            <person name="Hu B."/>
            <person name="Geng S."/>
            <person name="Nie Y."/>
            <person name="Tang Y."/>
        </authorList>
    </citation>
    <scope>NUCLEOTIDE SEQUENCE [LARGE SCALE GENOMIC DNA]</scope>
    <source>
        <strain evidence="2 3">ILA-1</strain>
    </source>
</reference>
<dbReference type="RefSeq" id="WP_107745739.1">
    <property type="nucleotide sequence ID" value="NZ_CP015453.1"/>
</dbReference>
<dbReference type="EMBL" id="CP015453">
    <property type="protein sequence ID" value="AWH96429.1"/>
    <property type="molecule type" value="Genomic_DNA"/>
</dbReference>
<dbReference type="InterPro" id="IPR008407">
    <property type="entry name" value="Brnchd-chn_aa_trnsp_AzlD"/>
</dbReference>
<dbReference type="Pfam" id="PF05437">
    <property type="entry name" value="AzlD"/>
    <property type="match status" value="1"/>
</dbReference>
<gene>
    <name evidence="2" type="ORF">A6048_14080</name>
</gene>
<keyword evidence="1" id="KW-0472">Membrane</keyword>
<keyword evidence="1" id="KW-1133">Transmembrane helix</keyword>
<feature type="transmembrane region" description="Helical" evidence="1">
    <location>
        <begin position="43"/>
        <end position="67"/>
    </location>
</feature>
<sequence>MSDVGLVLPVLALAAGTFAIRLGGVRFGGSRLFLHLQRWGDPAVIVLIASVAATATLYDGQAFAGWARIAGVATAAGLAAMRAPLVVVVVAAAAVAAALRALGIH</sequence>
<protein>
    <recommendedName>
        <fullName evidence="4">Branched-subunit amino acid transport protein AzlD</fullName>
    </recommendedName>
</protein>
<evidence type="ECO:0000313" key="3">
    <source>
        <dbReference type="Proteomes" id="UP000244903"/>
    </source>
</evidence>
<evidence type="ECO:0000313" key="2">
    <source>
        <dbReference type="EMBL" id="AWH96429.1"/>
    </source>
</evidence>
<evidence type="ECO:0008006" key="4">
    <source>
        <dbReference type="Google" id="ProtNLM"/>
    </source>
</evidence>
<feature type="transmembrane region" description="Helical" evidence="1">
    <location>
        <begin position="79"/>
        <end position="102"/>
    </location>
</feature>
<organism evidence="2 3">
    <name type="scientific">Dietzia psychralcaliphila</name>
    <dbReference type="NCBI Taxonomy" id="139021"/>
    <lineage>
        <taxon>Bacteria</taxon>
        <taxon>Bacillati</taxon>
        <taxon>Actinomycetota</taxon>
        <taxon>Actinomycetes</taxon>
        <taxon>Mycobacteriales</taxon>
        <taxon>Dietziaceae</taxon>
        <taxon>Dietzia</taxon>
    </lineage>
</organism>
<keyword evidence="3" id="KW-1185">Reference proteome</keyword>
<accession>A0AAD0JSG6</accession>
<proteinExistence type="predicted"/>
<dbReference type="AlphaFoldDB" id="A0AAD0JSG6"/>
<evidence type="ECO:0000256" key="1">
    <source>
        <dbReference type="SAM" id="Phobius"/>
    </source>
</evidence>
<dbReference type="Proteomes" id="UP000244903">
    <property type="component" value="Chromosome"/>
</dbReference>
<dbReference type="KEGG" id="dpc:A6048_14080"/>
<name>A0AAD0JSG6_9ACTN</name>